<accession>A0A0F9ANE5</accession>
<dbReference type="AlphaFoldDB" id="A0A0F9ANE5"/>
<proteinExistence type="predicted"/>
<organism evidence="1">
    <name type="scientific">marine sediment metagenome</name>
    <dbReference type="NCBI Taxonomy" id="412755"/>
    <lineage>
        <taxon>unclassified sequences</taxon>
        <taxon>metagenomes</taxon>
        <taxon>ecological metagenomes</taxon>
    </lineage>
</organism>
<comment type="caution">
    <text evidence="1">The sequence shown here is derived from an EMBL/GenBank/DDBJ whole genome shotgun (WGS) entry which is preliminary data.</text>
</comment>
<gene>
    <name evidence="1" type="ORF">LCGC14_2629120</name>
</gene>
<dbReference type="EMBL" id="LAZR01045048">
    <property type="protein sequence ID" value="KKK99800.1"/>
    <property type="molecule type" value="Genomic_DNA"/>
</dbReference>
<reference evidence="1" key="1">
    <citation type="journal article" date="2015" name="Nature">
        <title>Complex archaea that bridge the gap between prokaryotes and eukaryotes.</title>
        <authorList>
            <person name="Spang A."/>
            <person name="Saw J.H."/>
            <person name="Jorgensen S.L."/>
            <person name="Zaremba-Niedzwiedzka K."/>
            <person name="Martijn J."/>
            <person name="Lind A.E."/>
            <person name="van Eijk R."/>
            <person name="Schleper C."/>
            <person name="Guy L."/>
            <person name="Ettema T.J."/>
        </authorList>
    </citation>
    <scope>NUCLEOTIDE SEQUENCE</scope>
</reference>
<protein>
    <submittedName>
        <fullName evidence="1">Uncharacterized protein</fullName>
    </submittedName>
</protein>
<evidence type="ECO:0000313" key="1">
    <source>
        <dbReference type="EMBL" id="KKK99800.1"/>
    </source>
</evidence>
<name>A0A0F9ANE5_9ZZZZ</name>
<sequence length="46" mass="5517">MNEKEIRESFAKLENKIDALHKCIVSLTNLYEMSKEKINYLMELQK</sequence>